<dbReference type="AlphaFoldDB" id="A0A081PLT0"/>
<comment type="caution">
    <text evidence="1">The sequence shown here is derived from an EMBL/GenBank/DDBJ whole genome shotgun (WGS) entry which is preliminary data.</text>
</comment>
<protein>
    <submittedName>
        <fullName evidence="1">Uncharacterized protein</fullName>
    </submittedName>
</protein>
<dbReference type="Proteomes" id="UP000028007">
    <property type="component" value="Unassembled WGS sequence"/>
</dbReference>
<organism evidence="1 2">
    <name type="scientific">Pedobacter antarcticus 4BY</name>
    <dbReference type="NCBI Taxonomy" id="1358423"/>
    <lineage>
        <taxon>Bacteria</taxon>
        <taxon>Pseudomonadati</taxon>
        <taxon>Bacteroidota</taxon>
        <taxon>Sphingobacteriia</taxon>
        <taxon>Sphingobacteriales</taxon>
        <taxon>Sphingobacteriaceae</taxon>
        <taxon>Pedobacter</taxon>
    </lineage>
</organism>
<dbReference type="InterPro" id="IPR046905">
    <property type="entry name" value="ABC-3C_MC1"/>
</dbReference>
<proteinExistence type="predicted"/>
<dbReference type="EMBL" id="JNFF01000008">
    <property type="protein sequence ID" value="KEQ31653.1"/>
    <property type="molecule type" value="Genomic_DNA"/>
</dbReference>
<dbReference type="eggNOG" id="ENOG5033ISN">
    <property type="taxonomic scope" value="Bacteria"/>
</dbReference>
<accession>A0A081PLT0</accession>
<keyword evidence="2" id="KW-1185">Reference proteome</keyword>
<sequence length="178" mass="21117">MINILDSDFVIDNNLVQSETLRCWKRQQGAFNIHFFTSIHHSQDELISSYGRIRDYIAIYFQGNYLKLDIERWNIYQIHLLTFKIDADFKQLVEQDKFATRKIIIDSLSQVPDEHYIKDLINKQMFQFSIERRVVNNLSIMEVITKEDKQLATYIQQIPPDKDQLINSLLINFGDGQN</sequence>
<dbReference type="OrthoDB" id="1267628at2"/>
<gene>
    <name evidence="1" type="ORF">N180_15560</name>
</gene>
<evidence type="ECO:0000313" key="2">
    <source>
        <dbReference type="Proteomes" id="UP000028007"/>
    </source>
</evidence>
<reference evidence="1 2" key="1">
    <citation type="journal article" date="1992" name="Int. J. Syst. Bacteriol.">
        <title>Sphingobacterium antarcticus sp. nov. a Psychrotrophic Bacterium from the Soils of Schirmacher Oasis, Antarctica.</title>
        <authorList>
            <person name="Shivaji S."/>
            <person name="Ray M.K."/>
            <person name="Rao N.S."/>
            <person name="Saiserr L."/>
            <person name="Jagannadham M.V."/>
            <person name="Kumar G.S."/>
            <person name="Reddy G."/>
            <person name="Bhargava P.M."/>
        </authorList>
    </citation>
    <scope>NUCLEOTIDE SEQUENCE [LARGE SCALE GENOMIC DNA]</scope>
    <source>
        <strain evidence="1 2">4BY</strain>
    </source>
</reference>
<name>A0A081PLT0_9SPHI</name>
<evidence type="ECO:0000313" key="1">
    <source>
        <dbReference type="EMBL" id="KEQ31653.1"/>
    </source>
</evidence>
<dbReference type="Pfam" id="PF20289">
    <property type="entry name" value="MComp1"/>
    <property type="match status" value="1"/>
</dbReference>
<dbReference type="RefSeq" id="WP_037437834.1">
    <property type="nucleotide sequence ID" value="NZ_JNFF01000008.1"/>
</dbReference>